<dbReference type="SUPFAM" id="SSF52540">
    <property type="entry name" value="P-loop containing nucleoside triphosphate hydrolases"/>
    <property type="match status" value="1"/>
</dbReference>
<dbReference type="PANTHER" id="PTHR10039:SF15">
    <property type="entry name" value="NACHT DOMAIN-CONTAINING PROTEIN"/>
    <property type="match status" value="1"/>
</dbReference>
<accession>A0ABR0S9X1</accession>
<name>A0ABR0S9X1_9HYPO</name>
<feature type="repeat" description="ANK" evidence="2">
    <location>
        <begin position="849"/>
        <end position="871"/>
    </location>
</feature>
<dbReference type="Gene3D" id="1.25.40.20">
    <property type="entry name" value="Ankyrin repeat-containing domain"/>
    <property type="match status" value="4"/>
</dbReference>
<evidence type="ECO:0000256" key="1">
    <source>
        <dbReference type="ARBA" id="ARBA00022737"/>
    </source>
</evidence>
<comment type="caution">
    <text evidence="6">The sequence shown here is derived from an EMBL/GenBank/DDBJ whole genome shotgun (WGS) entry which is preliminary data.</text>
</comment>
<dbReference type="Proteomes" id="UP001338125">
    <property type="component" value="Unassembled WGS sequence"/>
</dbReference>
<feature type="transmembrane region" description="Helical" evidence="3">
    <location>
        <begin position="1329"/>
        <end position="1350"/>
    </location>
</feature>
<dbReference type="Pfam" id="PF00023">
    <property type="entry name" value="Ank"/>
    <property type="match status" value="1"/>
</dbReference>
<dbReference type="SUPFAM" id="SSF48403">
    <property type="entry name" value="Ankyrin repeat"/>
    <property type="match status" value="2"/>
</dbReference>
<feature type="repeat" description="ANK" evidence="2">
    <location>
        <begin position="1079"/>
        <end position="1101"/>
    </location>
</feature>
<keyword evidence="2" id="KW-0040">ANK repeat</keyword>
<evidence type="ECO:0000313" key="6">
    <source>
        <dbReference type="EMBL" id="KAK5988959.1"/>
    </source>
</evidence>
<feature type="repeat" description="ANK" evidence="2">
    <location>
        <begin position="1425"/>
        <end position="1447"/>
    </location>
</feature>
<feature type="repeat" description="ANK" evidence="2">
    <location>
        <begin position="883"/>
        <end position="916"/>
    </location>
</feature>
<dbReference type="Pfam" id="PF13637">
    <property type="entry name" value="Ank_4"/>
    <property type="match status" value="2"/>
</dbReference>
<dbReference type="Gene3D" id="3.40.50.300">
    <property type="entry name" value="P-loop containing nucleotide triphosphate hydrolases"/>
    <property type="match status" value="1"/>
</dbReference>
<keyword evidence="1" id="KW-0677">Repeat</keyword>
<evidence type="ECO:0000256" key="3">
    <source>
        <dbReference type="SAM" id="Phobius"/>
    </source>
</evidence>
<evidence type="ECO:0000313" key="7">
    <source>
        <dbReference type="Proteomes" id="UP001338125"/>
    </source>
</evidence>
<keyword evidence="3" id="KW-1133">Transmembrane helix</keyword>
<dbReference type="InterPro" id="IPR056884">
    <property type="entry name" value="NPHP3-like_N"/>
</dbReference>
<dbReference type="Pfam" id="PF12796">
    <property type="entry name" value="Ank_2"/>
    <property type="match status" value="2"/>
</dbReference>
<dbReference type="SUPFAM" id="SSF53167">
    <property type="entry name" value="Purine and uridine phosphorylases"/>
    <property type="match status" value="1"/>
</dbReference>
<dbReference type="Gene3D" id="3.40.50.1580">
    <property type="entry name" value="Nucleoside phosphorylase domain"/>
    <property type="match status" value="1"/>
</dbReference>
<dbReference type="Pfam" id="PF24883">
    <property type="entry name" value="NPHP3_N"/>
    <property type="match status" value="1"/>
</dbReference>
<feature type="transmembrane region" description="Helical" evidence="3">
    <location>
        <begin position="1129"/>
        <end position="1149"/>
    </location>
</feature>
<sequence>MASNSSPYAGHEYTIGWICLRPAEVMAARYMLDWAYGDPQILRSESDQNEYLLGRIGGLEIVIGWPSMDWENPGSATTVAKGLLLSFPHIKLVLLVGIGSGVPSYEGDNIRDIRLGDVVIGGDAAHGGLVAYDYEVHQAPRKCAYVLDKQHPLIRAAASRLAEEHSREGAKFSSTDQLFRAGYGHIPGTACAKCDLTQLVRRHPERRLDSNPVVHFGTIATGSSTSPCSPARDAVSHDGKAICLDMQAAGLMPDLPCVIIRGISDYADSHKNDQWSSYAANVAAACAKELLKHIEFRNFAIIQWLTPIDCATHHQDLLRRREPGSFQWLLNSTEFQNWLDTKKLVLCCTGDSGVGKTVFASTATDYLYRHFHGNSKTGIAYAYCDFQHQGWLSIRNMLLSLLKQLAESQAPLHEMVKGLYHEYKEDGFLLPIDRIFGTLSSVISSFSRVFIVIDGLDELQVSDHGRYKFLSVFSQLQNRTRFNLLLTLRPKPLIIKEIARMFKSSASIQVRATKGEMEKYLRQRLSHGGTTDANDHLLQKEFKAITHNVTKRGFLFAKLYLNLMSHLPSEHLKDLPAGPDIYEKVYEAMMAIIDKDAGSGDSAKRILGWITFAKRPLTISELQHALEVKIGERILRQRGAYTVNYIVSVCKGFVMVDERTGTIQLAHSTAREYLQSHQQTWFAEVEQDIATSCITYLLLADFKTGPCTTQEELEGRLQRYPLYRYASQNWGHHARQASEFWAQEYIVLNLIEDEAKLSASIQAMMATIEAIMPVKIHTQMRALHVATYFGLNKIVKILLEKRLKTDYNPNAEDTDGWTPLLWAVAGGHHDIIQMLVAMDTIDPDHKDINGRTPLSLAAGNGDEVLIKILLETNRVNAGSRDYMGRTPLTWAAIHGNTPAVRLLLLTRGVDLNCEDYMGRVPLSWAIDNGHDEVVDVLLQAHGLELNSADSKGRTPLSLAAIRGNEKAVERIIRLSNEHGMQETWSIKLTTRLQLIILLTILLIIELFHSFLQDRGWGGLSSVQNLLQLRSLLSLLGLIINNSKAIKFEGFLGWGPLSFLNTDLRGHTPKKVGLDSKDHIGQTPLALASEHGHEGIVKILLDTRRVNLESVDSDGWRPSWMATIILHKPLYKLLSILLLLLHIATSLLFWEWTVGVARVILRIAKSLIYFSLPKTEELSLRLKIIEDILFITEWIIAKGLQLLDISFWALRVEIGPLLETAAVVVILLSILMLLFSMFQLSLLLSMVLSDDDNDQKNDESKDESRVWTILCRPHEIFLVILSLFRDRPKQKLQVQLLRMLDGLDVPRSTNVNLDDDVDKQLPTLYTDCNLHSLMLLLPAIVFLLLSLPCFAKPKVQTPLSHAANNGYEKIVDLLIKGKSDPTRVSNGTLDEGQTPMWRAAKNGHESVVKLLLATDGVIVNSKELVSGLTPLMIAIQNGHDDVVKLLLDDARINVNSEAAGLRTAVSIAMIHRRQDMEELLRAKGGYEGRWMHGIGPDPVAVYKYNLIYGRMDLSVRWWGRLNDDDDDDDDE</sequence>
<feature type="transmembrane region" description="Helical" evidence="3">
    <location>
        <begin position="1220"/>
        <end position="1244"/>
    </location>
</feature>
<reference evidence="6 7" key="1">
    <citation type="submission" date="2024-01" db="EMBL/GenBank/DDBJ databases">
        <title>Complete genome of Cladobotryum mycophilum ATHUM6906.</title>
        <authorList>
            <person name="Christinaki A.C."/>
            <person name="Myridakis A.I."/>
            <person name="Kouvelis V.N."/>
        </authorList>
    </citation>
    <scope>NUCLEOTIDE SEQUENCE [LARGE SCALE GENOMIC DNA]</scope>
    <source>
        <strain evidence="6 7">ATHUM6906</strain>
    </source>
</reference>
<feature type="repeat" description="ANK" evidence="2">
    <location>
        <begin position="1390"/>
        <end position="1411"/>
    </location>
</feature>
<keyword evidence="7" id="KW-1185">Reference proteome</keyword>
<dbReference type="InterPro" id="IPR002110">
    <property type="entry name" value="Ankyrin_rpt"/>
</dbReference>
<protein>
    <submittedName>
        <fullName evidence="6">Ankyrin repeat domain-containing protein 50</fullName>
    </submittedName>
</protein>
<evidence type="ECO:0000259" key="4">
    <source>
        <dbReference type="Pfam" id="PF22939"/>
    </source>
</evidence>
<dbReference type="SMART" id="SM00248">
    <property type="entry name" value="ANK"/>
    <property type="match status" value="10"/>
</dbReference>
<evidence type="ECO:0000259" key="5">
    <source>
        <dbReference type="Pfam" id="PF24883"/>
    </source>
</evidence>
<proteinExistence type="predicted"/>
<gene>
    <name evidence="6" type="ORF">PT974_10457</name>
</gene>
<evidence type="ECO:0000256" key="2">
    <source>
        <dbReference type="PROSITE-ProRule" id="PRU00023"/>
    </source>
</evidence>
<keyword evidence="3" id="KW-0472">Membrane</keyword>
<dbReference type="Pfam" id="PF22939">
    <property type="entry name" value="WHD_GPIID"/>
    <property type="match status" value="1"/>
</dbReference>
<dbReference type="PANTHER" id="PTHR10039">
    <property type="entry name" value="AMELOGENIN"/>
    <property type="match status" value="1"/>
</dbReference>
<dbReference type="InterPro" id="IPR027417">
    <property type="entry name" value="P-loop_NTPase"/>
</dbReference>
<dbReference type="EMBL" id="JAVFKD010000015">
    <property type="protein sequence ID" value="KAK5988959.1"/>
    <property type="molecule type" value="Genomic_DNA"/>
</dbReference>
<dbReference type="PROSITE" id="PS50088">
    <property type="entry name" value="ANK_REPEAT"/>
    <property type="match status" value="5"/>
</dbReference>
<dbReference type="InterPro" id="IPR035994">
    <property type="entry name" value="Nucleoside_phosphorylase_sf"/>
</dbReference>
<keyword evidence="3" id="KW-0812">Transmembrane</keyword>
<dbReference type="InterPro" id="IPR054471">
    <property type="entry name" value="GPIID_WHD"/>
</dbReference>
<organism evidence="6 7">
    <name type="scientific">Cladobotryum mycophilum</name>
    <dbReference type="NCBI Taxonomy" id="491253"/>
    <lineage>
        <taxon>Eukaryota</taxon>
        <taxon>Fungi</taxon>
        <taxon>Dikarya</taxon>
        <taxon>Ascomycota</taxon>
        <taxon>Pezizomycotina</taxon>
        <taxon>Sordariomycetes</taxon>
        <taxon>Hypocreomycetidae</taxon>
        <taxon>Hypocreales</taxon>
        <taxon>Hypocreaceae</taxon>
        <taxon>Cladobotryum</taxon>
    </lineage>
</organism>
<feature type="domain" description="Nephrocystin 3-like N-terminal" evidence="5">
    <location>
        <begin position="324"/>
        <end position="487"/>
    </location>
</feature>
<feature type="domain" description="GPI inositol-deacylase winged helix" evidence="4">
    <location>
        <begin position="601"/>
        <end position="678"/>
    </location>
</feature>
<dbReference type="InterPro" id="IPR036770">
    <property type="entry name" value="Ankyrin_rpt-contain_sf"/>
</dbReference>
<dbReference type="PROSITE" id="PS50297">
    <property type="entry name" value="ANK_REP_REGION"/>
    <property type="match status" value="5"/>
</dbReference>